<keyword evidence="1 2" id="KW-0238">DNA-binding</keyword>
<name>A0A1T5CNS4_9FLAO</name>
<gene>
    <name evidence="4" type="ORF">SAMN05660477_00215</name>
</gene>
<dbReference type="InterPro" id="IPR001647">
    <property type="entry name" value="HTH_TetR"/>
</dbReference>
<dbReference type="RefSeq" id="WP_079665529.1">
    <property type="nucleotide sequence ID" value="NZ_FUYZ01000001.1"/>
</dbReference>
<organism evidence="4 5">
    <name type="scientific">Soonwooa buanensis</name>
    <dbReference type="NCBI Taxonomy" id="619805"/>
    <lineage>
        <taxon>Bacteria</taxon>
        <taxon>Pseudomonadati</taxon>
        <taxon>Bacteroidota</taxon>
        <taxon>Flavobacteriia</taxon>
        <taxon>Flavobacteriales</taxon>
        <taxon>Weeksellaceae</taxon>
        <taxon>Chryseobacterium group</taxon>
        <taxon>Soonwooa</taxon>
    </lineage>
</organism>
<dbReference type="Proteomes" id="UP000191112">
    <property type="component" value="Unassembled WGS sequence"/>
</dbReference>
<dbReference type="GO" id="GO:0003677">
    <property type="term" value="F:DNA binding"/>
    <property type="evidence" value="ECO:0007669"/>
    <property type="project" value="UniProtKB-UniRule"/>
</dbReference>
<sequence length="208" mass="24129">MAKKEIKNRDVSTEEKIKDAAKLVFHKKGYAATRTRDIAEEAGINLALLNYYFRSKEKLFQLIMAETLSGFILQLSSVLNNKKTSLEEKVEQIANNYITFLSKEPEIPIFILSEVRNNSKVFMDKIPLREVVLNSEFIHQYEEVVHKGNVSEPNPLHFLMNVLGLVVFPFIAQPMLTQLGKLDQQQFNQLMEERKKRIPSWIKMMLKA</sequence>
<dbReference type="InterPro" id="IPR050624">
    <property type="entry name" value="HTH-type_Tx_Regulator"/>
</dbReference>
<evidence type="ECO:0000256" key="1">
    <source>
        <dbReference type="ARBA" id="ARBA00023125"/>
    </source>
</evidence>
<dbReference type="InterPro" id="IPR009057">
    <property type="entry name" value="Homeodomain-like_sf"/>
</dbReference>
<accession>A0A1T5CNS4</accession>
<dbReference type="PROSITE" id="PS50977">
    <property type="entry name" value="HTH_TETR_2"/>
    <property type="match status" value="1"/>
</dbReference>
<dbReference type="OrthoDB" id="9789566at2"/>
<evidence type="ECO:0000259" key="3">
    <source>
        <dbReference type="PROSITE" id="PS50977"/>
    </source>
</evidence>
<evidence type="ECO:0000256" key="2">
    <source>
        <dbReference type="PROSITE-ProRule" id="PRU00335"/>
    </source>
</evidence>
<dbReference type="SUPFAM" id="SSF46689">
    <property type="entry name" value="Homeodomain-like"/>
    <property type="match status" value="1"/>
</dbReference>
<dbReference type="Gene3D" id="1.10.357.10">
    <property type="entry name" value="Tetracycline Repressor, domain 2"/>
    <property type="match status" value="1"/>
</dbReference>
<dbReference type="AlphaFoldDB" id="A0A1T5CNS4"/>
<dbReference type="PRINTS" id="PR00455">
    <property type="entry name" value="HTHTETR"/>
</dbReference>
<dbReference type="PANTHER" id="PTHR43479">
    <property type="entry name" value="ACREF/ENVCD OPERON REPRESSOR-RELATED"/>
    <property type="match status" value="1"/>
</dbReference>
<feature type="DNA-binding region" description="H-T-H motif" evidence="2">
    <location>
        <begin position="34"/>
        <end position="53"/>
    </location>
</feature>
<dbReference type="Pfam" id="PF00440">
    <property type="entry name" value="TetR_N"/>
    <property type="match status" value="1"/>
</dbReference>
<reference evidence="4 5" key="1">
    <citation type="submission" date="2017-02" db="EMBL/GenBank/DDBJ databases">
        <authorList>
            <person name="Peterson S.W."/>
        </authorList>
    </citation>
    <scope>NUCLEOTIDE SEQUENCE [LARGE SCALE GENOMIC DNA]</scope>
    <source>
        <strain evidence="4 5">DSM 22323</strain>
    </source>
</reference>
<evidence type="ECO:0000313" key="5">
    <source>
        <dbReference type="Proteomes" id="UP000191112"/>
    </source>
</evidence>
<proteinExistence type="predicted"/>
<evidence type="ECO:0000313" key="4">
    <source>
        <dbReference type="EMBL" id="SKB61165.1"/>
    </source>
</evidence>
<dbReference type="STRING" id="619805.SAMN05660477_00215"/>
<feature type="domain" description="HTH tetR-type" evidence="3">
    <location>
        <begin position="11"/>
        <end position="71"/>
    </location>
</feature>
<dbReference type="PANTHER" id="PTHR43479:SF11">
    <property type="entry name" value="ACREF_ENVCD OPERON REPRESSOR-RELATED"/>
    <property type="match status" value="1"/>
</dbReference>
<protein>
    <submittedName>
        <fullName evidence="4">Transcriptional regulator, TetR family</fullName>
    </submittedName>
</protein>
<keyword evidence="5" id="KW-1185">Reference proteome</keyword>
<dbReference type="EMBL" id="FUYZ01000001">
    <property type="protein sequence ID" value="SKB61165.1"/>
    <property type="molecule type" value="Genomic_DNA"/>
</dbReference>